<accession>A0A1M7ARM3</accession>
<evidence type="ECO:0000313" key="2">
    <source>
        <dbReference type="Proteomes" id="UP000184386"/>
    </source>
</evidence>
<keyword evidence="2" id="KW-1185">Reference proteome</keyword>
<dbReference type="AlphaFoldDB" id="A0A1M7ARM3"/>
<protein>
    <submittedName>
        <fullName evidence="1">Uncharacterized protein</fullName>
    </submittedName>
</protein>
<name>A0A1M7ARM3_9FIRM</name>
<dbReference type="STRING" id="1121322.SAMN02745136_04939"/>
<dbReference type="EMBL" id="FRAC01000033">
    <property type="protein sequence ID" value="SHL45351.1"/>
    <property type="molecule type" value="Genomic_DNA"/>
</dbReference>
<sequence length="202" mass="23698">MNNIKLNNCVNNIYQHISQLGESYRTSAEFRKEKLRELVKKNEYAKELIIYYKSDEELNDANLIKLKECLKNGIDKHGYLLTDFELEYILSLKDSDKKTNMFYKQVQEIRSSIEKAYLTILLMIGYDSVEASKMSLRKIRVLTISGVMSEFLSELVELSELVSNHESEIYFEVEDSGEIKKVYLDDINGIIHVMIESWQENR</sequence>
<evidence type="ECO:0000313" key="1">
    <source>
        <dbReference type="EMBL" id="SHL45351.1"/>
    </source>
</evidence>
<proteinExistence type="predicted"/>
<dbReference type="RefSeq" id="WP_073279857.1">
    <property type="nucleotide sequence ID" value="NZ_FRAC01000033.1"/>
</dbReference>
<dbReference type="Proteomes" id="UP000184386">
    <property type="component" value="Unassembled WGS sequence"/>
</dbReference>
<gene>
    <name evidence="1" type="ORF">SAMN02745136_04939</name>
</gene>
<organism evidence="1 2">
    <name type="scientific">Anaerocolumna jejuensis DSM 15929</name>
    <dbReference type="NCBI Taxonomy" id="1121322"/>
    <lineage>
        <taxon>Bacteria</taxon>
        <taxon>Bacillati</taxon>
        <taxon>Bacillota</taxon>
        <taxon>Clostridia</taxon>
        <taxon>Lachnospirales</taxon>
        <taxon>Lachnospiraceae</taxon>
        <taxon>Anaerocolumna</taxon>
    </lineage>
</organism>
<reference evidence="1 2" key="1">
    <citation type="submission" date="2016-11" db="EMBL/GenBank/DDBJ databases">
        <authorList>
            <person name="Jaros S."/>
            <person name="Januszkiewicz K."/>
            <person name="Wedrychowicz H."/>
        </authorList>
    </citation>
    <scope>NUCLEOTIDE SEQUENCE [LARGE SCALE GENOMIC DNA]</scope>
    <source>
        <strain evidence="1 2">DSM 15929</strain>
    </source>
</reference>